<evidence type="ECO:0000256" key="6">
    <source>
        <dbReference type="ARBA" id="ARBA00023239"/>
    </source>
</evidence>
<dbReference type="EMBL" id="JACLYY010000004">
    <property type="protein sequence ID" value="MBM6737471.1"/>
    <property type="molecule type" value="Genomic_DNA"/>
</dbReference>
<feature type="domain" description="HhH-GPD" evidence="10">
    <location>
        <begin position="114"/>
        <end position="268"/>
    </location>
</feature>
<keyword evidence="6" id="KW-0456">Lyase</keyword>
<keyword evidence="4" id="KW-0378">Hydrolase</keyword>
<dbReference type="Gene3D" id="3.30.310.260">
    <property type="match status" value="1"/>
</dbReference>
<dbReference type="PANTHER" id="PTHR10242:SF2">
    <property type="entry name" value="N-GLYCOSYLASE_DNA LYASE"/>
    <property type="match status" value="1"/>
</dbReference>
<evidence type="ECO:0000256" key="3">
    <source>
        <dbReference type="ARBA" id="ARBA00022763"/>
    </source>
</evidence>
<dbReference type="SUPFAM" id="SSF48150">
    <property type="entry name" value="DNA-glycosylase"/>
    <property type="match status" value="1"/>
</dbReference>
<comment type="similarity">
    <text evidence="1">Belongs to the type-1 OGG1 family.</text>
</comment>
<dbReference type="Gene3D" id="1.10.1670.10">
    <property type="entry name" value="Helix-hairpin-Helix base-excision DNA repair enzymes (C-terminal)"/>
    <property type="match status" value="1"/>
</dbReference>
<accession>A0ABS2E762</accession>
<evidence type="ECO:0000256" key="4">
    <source>
        <dbReference type="ARBA" id="ARBA00022801"/>
    </source>
</evidence>
<evidence type="ECO:0000256" key="2">
    <source>
        <dbReference type="ARBA" id="ARBA00012720"/>
    </source>
</evidence>
<keyword evidence="7" id="KW-0511">Multifunctional enzyme</keyword>
<evidence type="ECO:0000313" key="11">
    <source>
        <dbReference type="EMBL" id="MBM6737471.1"/>
    </source>
</evidence>
<keyword evidence="12" id="KW-1185">Reference proteome</keyword>
<dbReference type="CDD" id="cd00056">
    <property type="entry name" value="ENDO3c"/>
    <property type="match status" value="1"/>
</dbReference>
<evidence type="ECO:0000259" key="10">
    <source>
        <dbReference type="SMART" id="SM00478"/>
    </source>
</evidence>
<sequence>MVTVTKEHFSPGQILASGQCFRMEEVKEGIWELVAGDRYLKIEETEEEHVFRFHCGEEELRDFWAPYFDLEGDYGAYKKRIDPADAYLVRAADFGRGIRILKQDLWEMIVTFIISQQNNIRRIRRIVQLLSETYGKKCVSGEGKVYDSFPGPGELARATEADLRACNLGYRSRYIRKTVEMVLGGEVDLKALEGMDYPAARAELMRLSGVGGKVADCICLFALHHLEAFPVDTHIKKVLDEQYPEGFPFERYAGFQGVLQQYIFYYVLHGRP</sequence>
<dbReference type="Proteomes" id="UP000716906">
    <property type="component" value="Unassembled WGS sequence"/>
</dbReference>
<reference evidence="11 12" key="1">
    <citation type="journal article" date="2021" name="Sci. Rep.">
        <title>The distribution of antibiotic resistance genes in chicken gut microbiota commensals.</title>
        <authorList>
            <person name="Juricova H."/>
            <person name="Matiasovicova J."/>
            <person name="Kubasova T."/>
            <person name="Cejkova D."/>
            <person name="Rychlik I."/>
        </authorList>
    </citation>
    <scope>NUCLEOTIDE SEQUENCE [LARGE SCALE GENOMIC DNA]</scope>
    <source>
        <strain evidence="11 12">An773</strain>
    </source>
</reference>
<dbReference type="EC" id="4.2.99.18" evidence="2"/>
<evidence type="ECO:0000256" key="7">
    <source>
        <dbReference type="ARBA" id="ARBA00023268"/>
    </source>
</evidence>
<comment type="catalytic activity">
    <reaction evidence="9">
        <text>2'-deoxyribonucleotide-(2'-deoxyribose 5'-phosphate)-2'-deoxyribonucleotide-DNA = a 3'-end 2'-deoxyribonucleotide-(2,3-dehydro-2,3-deoxyribose 5'-phosphate)-DNA + a 5'-end 5'-phospho-2'-deoxyribonucleoside-DNA + H(+)</text>
        <dbReference type="Rhea" id="RHEA:66592"/>
        <dbReference type="Rhea" id="RHEA-COMP:13180"/>
        <dbReference type="Rhea" id="RHEA-COMP:16897"/>
        <dbReference type="Rhea" id="RHEA-COMP:17067"/>
        <dbReference type="ChEBI" id="CHEBI:15378"/>
        <dbReference type="ChEBI" id="CHEBI:136412"/>
        <dbReference type="ChEBI" id="CHEBI:157695"/>
        <dbReference type="ChEBI" id="CHEBI:167181"/>
        <dbReference type="EC" id="4.2.99.18"/>
    </reaction>
</comment>
<evidence type="ECO:0000256" key="8">
    <source>
        <dbReference type="ARBA" id="ARBA00023295"/>
    </source>
</evidence>
<evidence type="ECO:0000313" key="12">
    <source>
        <dbReference type="Proteomes" id="UP000716906"/>
    </source>
</evidence>
<keyword evidence="5" id="KW-0234">DNA repair</keyword>
<proteinExistence type="inferred from homology"/>
<dbReference type="SMART" id="SM00478">
    <property type="entry name" value="ENDO3c"/>
    <property type="match status" value="1"/>
</dbReference>
<dbReference type="SUPFAM" id="SSF55945">
    <property type="entry name" value="TATA-box binding protein-like"/>
    <property type="match status" value="1"/>
</dbReference>
<dbReference type="Pfam" id="PF00730">
    <property type="entry name" value="HhH-GPD"/>
    <property type="match status" value="1"/>
</dbReference>
<evidence type="ECO:0000256" key="1">
    <source>
        <dbReference type="ARBA" id="ARBA00010679"/>
    </source>
</evidence>
<dbReference type="InterPro" id="IPR003265">
    <property type="entry name" value="HhH-GPD_domain"/>
</dbReference>
<dbReference type="InterPro" id="IPR011257">
    <property type="entry name" value="DNA_glycosylase"/>
</dbReference>
<keyword evidence="8" id="KW-0326">Glycosidase</keyword>
<organism evidence="11 12">
    <name type="scientific">Faecalicatena fissicatena</name>
    <dbReference type="NCBI Taxonomy" id="290055"/>
    <lineage>
        <taxon>Bacteria</taxon>
        <taxon>Bacillati</taxon>
        <taxon>Bacillota</taxon>
        <taxon>Clostridia</taxon>
        <taxon>Lachnospirales</taxon>
        <taxon>Lachnospiraceae</taxon>
        <taxon>Faecalicatena</taxon>
    </lineage>
</organism>
<comment type="caution">
    <text evidence="11">The sequence shown here is derived from an EMBL/GenBank/DDBJ whole genome shotgun (WGS) entry which is preliminary data.</text>
</comment>
<evidence type="ECO:0000256" key="9">
    <source>
        <dbReference type="ARBA" id="ARBA00044632"/>
    </source>
</evidence>
<evidence type="ECO:0000256" key="5">
    <source>
        <dbReference type="ARBA" id="ARBA00023204"/>
    </source>
</evidence>
<dbReference type="Gene3D" id="1.10.340.30">
    <property type="entry name" value="Hypothetical protein, domain 2"/>
    <property type="match status" value="1"/>
</dbReference>
<dbReference type="PANTHER" id="PTHR10242">
    <property type="entry name" value="8-OXOGUANINE DNA GLYCOSYLASE"/>
    <property type="match status" value="1"/>
</dbReference>
<dbReference type="InterPro" id="IPR012904">
    <property type="entry name" value="OGG_N"/>
</dbReference>
<protein>
    <recommendedName>
        <fullName evidence="2">DNA-(apurinic or apyrimidinic site) lyase</fullName>
        <ecNumber evidence="2">4.2.99.18</ecNumber>
    </recommendedName>
</protein>
<dbReference type="Pfam" id="PF07934">
    <property type="entry name" value="OGG_N"/>
    <property type="match status" value="1"/>
</dbReference>
<keyword evidence="3" id="KW-0227">DNA damage</keyword>
<dbReference type="InterPro" id="IPR023170">
    <property type="entry name" value="HhH_base_excis_C"/>
</dbReference>
<dbReference type="InterPro" id="IPR052054">
    <property type="entry name" value="Oxidative_DNA_repair_enzyme"/>
</dbReference>
<name>A0ABS2E762_9FIRM</name>
<dbReference type="RefSeq" id="WP_205155775.1">
    <property type="nucleotide sequence ID" value="NZ_JACLYY010000004.1"/>
</dbReference>
<gene>
    <name evidence="11" type="ORF">H7U36_05030</name>
</gene>